<protein>
    <submittedName>
        <fullName evidence="1">OLD family ATP-dependent endonuclease</fullName>
    </submittedName>
</protein>
<keyword evidence="1" id="KW-0255">Endonuclease</keyword>
<gene>
    <name evidence="1" type="ORF">NCTC9128_04930</name>
</gene>
<sequence>MGIQWHVLVDGDEGGEKICRRRYEVCLITIASWSATILTCLPALDMEHFMYRQGFDDVYHRVAQNPG</sequence>
<dbReference type="EMBL" id="UAWN01000013">
    <property type="protein sequence ID" value="SQC38788.1"/>
    <property type="molecule type" value="Genomic_DNA"/>
</dbReference>
<accession>A0A2X3E8M7</accession>
<name>A0A2X3E8M7_KLEPN</name>
<proteinExistence type="predicted"/>
<evidence type="ECO:0000313" key="2">
    <source>
        <dbReference type="Proteomes" id="UP000251088"/>
    </source>
</evidence>
<organism evidence="1 2">
    <name type="scientific">Klebsiella pneumoniae</name>
    <dbReference type="NCBI Taxonomy" id="573"/>
    <lineage>
        <taxon>Bacteria</taxon>
        <taxon>Pseudomonadati</taxon>
        <taxon>Pseudomonadota</taxon>
        <taxon>Gammaproteobacteria</taxon>
        <taxon>Enterobacterales</taxon>
        <taxon>Enterobacteriaceae</taxon>
        <taxon>Klebsiella/Raoultella group</taxon>
        <taxon>Klebsiella</taxon>
        <taxon>Klebsiella pneumoniae complex</taxon>
    </lineage>
</organism>
<keyword evidence="1" id="KW-0540">Nuclease</keyword>
<keyword evidence="1" id="KW-0378">Hydrolase</keyword>
<dbReference type="Proteomes" id="UP000251088">
    <property type="component" value="Unassembled WGS sequence"/>
</dbReference>
<dbReference type="GO" id="GO:0004519">
    <property type="term" value="F:endonuclease activity"/>
    <property type="evidence" value="ECO:0007669"/>
    <property type="project" value="UniProtKB-KW"/>
</dbReference>
<dbReference type="AlphaFoldDB" id="A0A2X3E8M7"/>
<reference evidence="1 2" key="1">
    <citation type="submission" date="2018-06" db="EMBL/GenBank/DDBJ databases">
        <authorList>
            <consortium name="Pathogen Informatics"/>
            <person name="Doyle S."/>
        </authorList>
    </citation>
    <scope>NUCLEOTIDE SEQUENCE [LARGE SCALE GENOMIC DNA]</scope>
    <source>
        <strain evidence="1 2">NCTC9128</strain>
    </source>
</reference>
<evidence type="ECO:0000313" key="1">
    <source>
        <dbReference type="EMBL" id="SQC38788.1"/>
    </source>
</evidence>